<evidence type="ECO:0000256" key="5">
    <source>
        <dbReference type="ARBA" id="ARBA00022967"/>
    </source>
</evidence>
<dbReference type="InterPro" id="IPR003439">
    <property type="entry name" value="ABC_transporter-like_ATP-bd"/>
</dbReference>
<dbReference type="InterPro" id="IPR015853">
    <property type="entry name" value="ABC_transpr_FbpC"/>
</dbReference>
<dbReference type="InterPro" id="IPR008995">
    <property type="entry name" value="Mo/tungstate-bd_C_term_dom"/>
</dbReference>
<dbReference type="GO" id="GO:0055052">
    <property type="term" value="C:ATP-binding cassette (ABC) transporter complex, substrate-binding subunit-containing"/>
    <property type="evidence" value="ECO:0007669"/>
    <property type="project" value="TreeGrafter"/>
</dbReference>
<organism evidence="8 9">
    <name type="scientific">Jiangella aurantiaca</name>
    <dbReference type="NCBI Taxonomy" id="2530373"/>
    <lineage>
        <taxon>Bacteria</taxon>
        <taxon>Bacillati</taxon>
        <taxon>Actinomycetota</taxon>
        <taxon>Actinomycetes</taxon>
        <taxon>Jiangellales</taxon>
        <taxon>Jiangellaceae</taxon>
        <taxon>Jiangella</taxon>
    </lineage>
</organism>
<dbReference type="PANTHER" id="PTHR43875">
    <property type="entry name" value="MALTODEXTRIN IMPORT ATP-BINDING PROTEIN MSMX"/>
    <property type="match status" value="1"/>
</dbReference>
<dbReference type="InterPro" id="IPR003593">
    <property type="entry name" value="AAA+_ATPase"/>
</dbReference>
<evidence type="ECO:0000256" key="3">
    <source>
        <dbReference type="ARBA" id="ARBA00022741"/>
    </source>
</evidence>
<dbReference type="FunFam" id="3.40.50.300:FF:000042">
    <property type="entry name" value="Maltose/maltodextrin ABC transporter, ATP-binding protein"/>
    <property type="match status" value="1"/>
</dbReference>
<dbReference type="Gene3D" id="2.40.50.140">
    <property type="entry name" value="Nucleic acid-binding proteins"/>
    <property type="match status" value="1"/>
</dbReference>
<dbReference type="CDD" id="cd03259">
    <property type="entry name" value="ABC_Carb_Solutes_like"/>
    <property type="match status" value="1"/>
</dbReference>
<dbReference type="SUPFAM" id="SSF52540">
    <property type="entry name" value="P-loop containing nucleoside triphosphate hydrolases"/>
    <property type="match status" value="1"/>
</dbReference>
<dbReference type="Pfam" id="PF17912">
    <property type="entry name" value="OB_MalK"/>
    <property type="match status" value="1"/>
</dbReference>
<dbReference type="RefSeq" id="WP_132101346.1">
    <property type="nucleotide sequence ID" value="NZ_SMLB01000002.1"/>
</dbReference>
<keyword evidence="5" id="KW-1278">Translocase</keyword>
<comment type="caution">
    <text evidence="8">The sequence shown here is derived from an EMBL/GenBank/DDBJ whole genome shotgun (WGS) entry which is preliminary data.</text>
</comment>
<evidence type="ECO:0000256" key="6">
    <source>
        <dbReference type="ARBA" id="ARBA00023136"/>
    </source>
</evidence>
<evidence type="ECO:0000256" key="2">
    <source>
        <dbReference type="ARBA" id="ARBA00022475"/>
    </source>
</evidence>
<proteinExistence type="predicted"/>
<dbReference type="InterPro" id="IPR012340">
    <property type="entry name" value="NA-bd_OB-fold"/>
</dbReference>
<gene>
    <name evidence="8" type="ORF">E1262_01865</name>
</gene>
<dbReference type="Gene3D" id="3.40.50.300">
    <property type="entry name" value="P-loop containing nucleotide triphosphate hydrolases"/>
    <property type="match status" value="1"/>
</dbReference>
<keyword evidence="3" id="KW-0547">Nucleotide-binding</keyword>
<evidence type="ECO:0000256" key="1">
    <source>
        <dbReference type="ARBA" id="ARBA00022448"/>
    </source>
</evidence>
<dbReference type="Pfam" id="PF00005">
    <property type="entry name" value="ABC_tran"/>
    <property type="match status" value="1"/>
</dbReference>
<name>A0A4R5ALV6_9ACTN</name>
<dbReference type="Proteomes" id="UP000295217">
    <property type="component" value="Unassembled WGS sequence"/>
</dbReference>
<evidence type="ECO:0000313" key="9">
    <source>
        <dbReference type="Proteomes" id="UP000295217"/>
    </source>
</evidence>
<dbReference type="InterPro" id="IPR027417">
    <property type="entry name" value="P-loop_NTPase"/>
</dbReference>
<dbReference type="InterPro" id="IPR017871">
    <property type="entry name" value="ABC_transporter-like_CS"/>
</dbReference>
<protein>
    <submittedName>
        <fullName evidence="8">ABC transporter ATP-binding protein</fullName>
    </submittedName>
</protein>
<dbReference type="PROSITE" id="PS00211">
    <property type="entry name" value="ABC_TRANSPORTER_1"/>
    <property type="match status" value="1"/>
</dbReference>
<dbReference type="GO" id="GO:0016887">
    <property type="term" value="F:ATP hydrolysis activity"/>
    <property type="evidence" value="ECO:0007669"/>
    <property type="project" value="InterPro"/>
</dbReference>
<dbReference type="SMART" id="SM00382">
    <property type="entry name" value="AAA"/>
    <property type="match status" value="1"/>
</dbReference>
<dbReference type="PROSITE" id="PS50893">
    <property type="entry name" value="ABC_TRANSPORTER_2"/>
    <property type="match status" value="1"/>
</dbReference>
<dbReference type="Gene3D" id="2.40.50.100">
    <property type="match status" value="1"/>
</dbReference>
<dbReference type="EMBL" id="SMLB01000002">
    <property type="protein sequence ID" value="TDD72630.1"/>
    <property type="molecule type" value="Genomic_DNA"/>
</dbReference>
<keyword evidence="9" id="KW-1185">Reference proteome</keyword>
<reference evidence="8 9" key="1">
    <citation type="submission" date="2019-02" db="EMBL/GenBank/DDBJ databases">
        <title>Draft genome sequences of novel Actinobacteria.</title>
        <authorList>
            <person name="Sahin N."/>
            <person name="Ay H."/>
            <person name="Saygin H."/>
        </authorList>
    </citation>
    <scope>NUCLEOTIDE SEQUENCE [LARGE SCALE GENOMIC DNA]</scope>
    <source>
        <strain evidence="8 9">8K307</strain>
    </source>
</reference>
<feature type="domain" description="ABC transporter" evidence="7">
    <location>
        <begin position="4"/>
        <end position="235"/>
    </location>
</feature>
<accession>A0A4R5ALV6</accession>
<evidence type="ECO:0000313" key="8">
    <source>
        <dbReference type="EMBL" id="TDD72630.1"/>
    </source>
</evidence>
<keyword evidence="1" id="KW-0813">Transport</keyword>
<evidence type="ECO:0000256" key="4">
    <source>
        <dbReference type="ARBA" id="ARBA00022840"/>
    </source>
</evidence>
<keyword evidence="2" id="KW-1003">Cell membrane</keyword>
<dbReference type="AlphaFoldDB" id="A0A4R5ALV6"/>
<dbReference type="InterPro" id="IPR040582">
    <property type="entry name" value="OB_MalK-like"/>
</dbReference>
<sequence length="355" mass="38021">MGELEVRGVSKRLGGHQAVDDVSFTVATGELFVILGTSGSGKSTLLRLICGLERPDAGQILLDGREIHTLPPRQRNLGMVFQDYGLYPAMDVRGNIAYGLESRGGLPKDEIQRRVVEAAGKLGLGEMLGRSTQDLSGGEQQRVALARAMVKDADAYLFDEPLSNLDPKLRHHARRDIVAVHREKKRPSVYVTHDQSEAFAMADLVAVMSHGRVQQVSTPDELLSAPANTFVARFVGSPPMNLVPAALDGGVARASGVEVPIERVARSGSGRVIVGFRPESMRPAHTASAALSGTVVDVEEGFVEQIVRFTTGDGTEVTAVLEDDLPIGPGDPVAFDVDGHVHLFDPVTEQAIPRA</sequence>
<dbReference type="SUPFAM" id="SSF50331">
    <property type="entry name" value="MOP-like"/>
    <property type="match status" value="1"/>
</dbReference>
<dbReference type="GO" id="GO:0015408">
    <property type="term" value="F:ABC-type ferric iron transporter activity"/>
    <property type="evidence" value="ECO:0007669"/>
    <property type="project" value="InterPro"/>
</dbReference>
<dbReference type="InterPro" id="IPR047641">
    <property type="entry name" value="ABC_transpr_MalK/UgpC-like"/>
</dbReference>
<evidence type="ECO:0000259" key="7">
    <source>
        <dbReference type="PROSITE" id="PS50893"/>
    </source>
</evidence>
<keyword evidence="6" id="KW-0472">Membrane</keyword>
<dbReference type="PANTHER" id="PTHR43875:SF15">
    <property type="entry name" value="TREHALOSE IMPORT ATP-BINDING PROTEIN SUGC"/>
    <property type="match status" value="1"/>
</dbReference>
<dbReference type="OrthoDB" id="3180400at2"/>
<keyword evidence="4 8" id="KW-0067">ATP-binding</keyword>
<dbReference type="GO" id="GO:0005524">
    <property type="term" value="F:ATP binding"/>
    <property type="evidence" value="ECO:0007669"/>
    <property type="project" value="UniProtKB-KW"/>
</dbReference>